<evidence type="ECO:0000313" key="5">
    <source>
        <dbReference type="EMBL" id="EWH08628.1"/>
    </source>
</evidence>
<dbReference type="Pfam" id="PF00702">
    <property type="entry name" value="Hydrolase"/>
    <property type="match status" value="1"/>
</dbReference>
<evidence type="ECO:0000313" key="6">
    <source>
        <dbReference type="Proteomes" id="UP000019276"/>
    </source>
</evidence>
<keyword evidence="6" id="KW-1185">Reference proteome</keyword>
<dbReference type="Proteomes" id="UP000019276">
    <property type="component" value="Unassembled WGS sequence"/>
</dbReference>
<evidence type="ECO:0000256" key="4">
    <source>
        <dbReference type="ARBA" id="ARBA00022842"/>
    </source>
</evidence>
<dbReference type="eggNOG" id="COG0637">
    <property type="taxonomic scope" value="Bacteria"/>
</dbReference>
<evidence type="ECO:0000256" key="1">
    <source>
        <dbReference type="ARBA" id="ARBA00001946"/>
    </source>
</evidence>
<protein>
    <recommendedName>
        <fullName evidence="7">Hydrolase</fullName>
    </recommendedName>
</protein>
<evidence type="ECO:0008006" key="7">
    <source>
        <dbReference type="Google" id="ProtNLM"/>
    </source>
</evidence>
<dbReference type="Gene3D" id="1.10.150.240">
    <property type="entry name" value="Putative phosphatase, domain 2"/>
    <property type="match status" value="1"/>
</dbReference>
<dbReference type="CDD" id="cd07526">
    <property type="entry name" value="HAD_BPGM_like"/>
    <property type="match status" value="1"/>
</dbReference>
<name>W7QKN6_9ALTE</name>
<dbReference type="InterPro" id="IPR051600">
    <property type="entry name" value="Beta-PGM-like"/>
</dbReference>
<accession>W7QKN6</accession>
<dbReference type="SUPFAM" id="SSF56784">
    <property type="entry name" value="HAD-like"/>
    <property type="match status" value="1"/>
</dbReference>
<dbReference type="PATRIC" id="fig|1328313.3.peg.3366"/>
<evidence type="ECO:0000256" key="3">
    <source>
        <dbReference type="ARBA" id="ARBA00022723"/>
    </source>
</evidence>
<comment type="caution">
    <text evidence="5">The sequence shown here is derived from an EMBL/GenBank/DDBJ whole genome shotgun (WGS) entry which is preliminary data.</text>
</comment>
<dbReference type="GO" id="GO:0003824">
    <property type="term" value="F:catalytic activity"/>
    <property type="evidence" value="ECO:0007669"/>
    <property type="project" value="UniProtKB-ARBA"/>
</dbReference>
<dbReference type="InterPro" id="IPR023214">
    <property type="entry name" value="HAD_sf"/>
</dbReference>
<keyword evidence="3" id="KW-0479">Metal-binding</keyword>
<dbReference type="InterPro" id="IPR023198">
    <property type="entry name" value="PGP-like_dom2"/>
</dbReference>
<dbReference type="PANTHER" id="PTHR46193">
    <property type="entry name" value="6-PHOSPHOGLUCONATE PHOSPHATASE"/>
    <property type="match status" value="1"/>
</dbReference>
<comment type="similarity">
    <text evidence="2">Belongs to the HAD-like hydrolase superfamily. CbbY/CbbZ/Gph/YieH family.</text>
</comment>
<dbReference type="NCBIfam" id="TIGR01509">
    <property type="entry name" value="HAD-SF-IA-v3"/>
    <property type="match status" value="1"/>
</dbReference>
<dbReference type="Gene3D" id="3.40.50.1000">
    <property type="entry name" value="HAD superfamily/HAD-like"/>
    <property type="match status" value="1"/>
</dbReference>
<dbReference type="RefSeq" id="WP_035016008.1">
    <property type="nucleotide sequence ID" value="NZ_ARZY01000041.1"/>
</dbReference>
<dbReference type="PANTHER" id="PTHR46193:SF10">
    <property type="entry name" value="6-PHOSPHOGLUCONATE PHOSPHATASE"/>
    <property type="match status" value="1"/>
</dbReference>
<dbReference type="AlphaFoldDB" id="W7QKN6"/>
<reference evidence="5 6" key="1">
    <citation type="journal article" date="2014" name="Genome Announc.">
        <title>Draft Genome Sequence of the Agar-Degrading Bacterium Catenovulum sp. Strain DS-2, Isolated from Intestines of Haliotis diversicolor.</title>
        <authorList>
            <person name="Shan D."/>
            <person name="Li X."/>
            <person name="Gu Z."/>
            <person name="Wei G."/>
            <person name="Gao Z."/>
            <person name="Shao Z."/>
        </authorList>
    </citation>
    <scope>NUCLEOTIDE SEQUENCE [LARGE SCALE GENOMIC DNA]</scope>
    <source>
        <strain evidence="5 6">DS-2</strain>
    </source>
</reference>
<dbReference type="EMBL" id="ARZY01000041">
    <property type="protein sequence ID" value="EWH08628.1"/>
    <property type="molecule type" value="Genomic_DNA"/>
</dbReference>
<dbReference type="InterPro" id="IPR036412">
    <property type="entry name" value="HAD-like_sf"/>
</dbReference>
<dbReference type="OrthoDB" id="9800058at2"/>
<dbReference type="InterPro" id="IPR006439">
    <property type="entry name" value="HAD-SF_hydro_IA"/>
</dbReference>
<dbReference type="STRING" id="1328313.DS2_16474"/>
<proteinExistence type="inferred from homology"/>
<dbReference type="SFLD" id="SFLDG01129">
    <property type="entry name" value="C1.5:_HAD__Beta-PGM__Phosphata"/>
    <property type="match status" value="1"/>
</dbReference>
<gene>
    <name evidence="5" type="ORF">DS2_16474</name>
</gene>
<dbReference type="GO" id="GO:0046872">
    <property type="term" value="F:metal ion binding"/>
    <property type="evidence" value="ECO:0007669"/>
    <property type="project" value="UniProtKB-KW"/>
</dbReference>
<dbReference type="SFLD" id="SFLDS00003">
    <property type="entry name" value="Haloacid_Dehalogenase"/>
    <property type="match status" value="1"/>
</dbReference>
<sequence length="226" mass="25517">MQDKIELVIFDCDGVVIDSEIISARVLIAHLCLYGVKVDRQYVMKHFLGRSFPTVHQHIEDNFSVQLPDNFEQEYRTKLLAEFQTQLAETPGFSTMLAQLNCQYCIATSSSPKRVQGSLLQIGLAEQFKRNVFTASEVEHGKPAPDLFLHAAKQMGVAADLCMVIEDSQPGVQAGQAANMQVINYRGGGHLINQKTQQADNKITQISCWREFIDMYPQLFTQEFKQ</sequence>
<keyword evidence="4" id="KW-0460">Magnesium</keyword>
<evidence type="ECO:0000256" key="2">
    <source>
        <dbReference type="ARBA" id="ARBA00006171"/>
    </source>
</evidence>
<organism evidence="5 6">
    <name type="scientific">Catenovulum agarivorans DS-2</name>
    <dbReference type="NCBI Taxonomy" id="1328313"/>
    <lineage>
        <taxon>Bacteria</taxon>
        <taxon>Pseudomonadati</taxon>
        <taxon>Pseudomonadota</taxon>
        <taxon>Gammaproteobacteria</taxon>
        <taxon>Alteromonadales</taxon>
        <taxon>Alteromonadaceae</taxon>
        <taxon>Catenovulum</taxon>
    </lineage>
</organism>
<comment type="cofactor">
    <cofactor evidence="1">
        <name>Mg(2+)</name>
        <dbReference type="ChEBI" id="CHEBI:18420"/>
    </cofactor>
</comment>